<dbReference type="CDD" id="cd11313">
    <property type="entry name" value="AmyAc_arch_bac_AmyA"/>
    <property type="match status" value="1"/>
</dbReference>
<dbReference type="Gene3D" id="2.60.40.1180">
    <property type="entry name" value="Golgi alpha-mannosidase II"/>
    <property type="match status" value="1"/>
</dbReference>
<comment type="caution">
    <text evidence="2">The sequence shown here is derived from an EMBL/GenBank/DDBJ whole genome shotgun (WGS) entry which is preliminary data.</text>
</comment>
<accession>A0A0R1XZ95</accession>
<dbReference type="RefSeq" id="WP_057002434.1">
    <property type="nucleotide sequence ID" value="NZ_AZGA01000015.1"/>
</dbReference>
<proteinExistence type="predicted"/>
<feature type="domain" description="Glycosyl hydrolase family 13 catalytic" evidence="1">
    <location>
        <begin position="12"/>
        <end position="351"/>
    </location>
</feature>
<dbReference type="eggNOG" id="COG0366">
    <property type="taxonomic scope" value="Bacteria"/>
</dbReference>
<organism evidence="2 3">
    <name type="scientific">Agrilactobacillus composti DSM 18527 = JCM 14202</name>
    <dbReference type="NCBI Taxonomy" id="1423734"/>
    <lineage>
        <taxon>Bacteria</taxon>
        <taxon>Bacillati</taxon>
        <taxon>Bacillota</taxon>
        <taxon>Bacilli</taxon>
        <taxon>Lactobacillales</taxon>
        <taxon>Lactobacillaceae</taxon>
        <taxon>Agrilactobacillus</taxon>
    </lineage>
</organism>
<evidence type="ECO:0000259" key="1">
    <source>
        <dbReference type="SMART" id="SM00642"/>
    </source>
</evidence>
<dbReference type="EMBL" id="AZGA01000015">
    <property type="protein sequence ID" value="KRM35479.1"/>
    <property type="molecule type" value="Genomic_DNA"/>
</dbReference>
<dbReference type="Proteomes" id="UP000051236">
    <property type="component" value="Unassembled WGS sequence"/>
</dbReference>
<protein>
    <submittedName>
        <fullName evidence="2">Alpha-amylase</fullName>
    </submittedName>
</protein>
<dbReference type="InterPro" id="IPR041331">
    <property type="entry name" value="Bac_A_amyl_C"/>
</dbReference>
<dbReference type="Gene3D" id="3.20.20.80">
    <property type="entry name" value="Glycosidases"/>
    <property type="match status" value="1"/>
</dbReference>
<dbReference type="Pfam" id="PF18612">
    <property type="entry name" value="Bac_A_amyl_C"/>
    <property type="match status" value="1"/>
</dbReference>
<sequence length="433" mass="49245">MAVDTTITLRNDIVYSIFVRNHTPEGTIKAAMADLPRIRALGTTIVWLMPIQPTGTVQRKGTLGSPYAIQDYRQIDPAQGTFGDLEAFVAQSHELGMRVILDVVYNHTAPDSVLAKTHPEWFYKNEQGQMGNRTADWSDVVDLDYSQPALWDYQIETLQLWAGYVDGFRCDVAPMVPLAFWLKARADVATVDPDKHYIWLAETNHPEFIKIVRDMGYEESSDAEIYQAFDMTYEYDVIEAFKATLKGELTLAEYARLLNRMDVTYPKNYVKMRFLENHDNERAASYMQDIDTRRNALAFKYFEKGSMLLYAGEEFEATHLPSLFDRDIIALQPDQAKTDLSDFIQRFSALKQDPIMAEGKYQVTDLNGSVLQVTYETASQQRVGLFALQPFKGDLIVAIDSGEYTELITDRVANVVDGIIAFTGEPLILERQL</sequence>
<dbReference type="GO" id="GO:0005975">
    <property type="term" value="P:carbohydrate metabolic process"/>
    <property type="evidence" value="ECO:0007669"/>
    <property type="project" value="InterPro"/>
</dbReference>
<gene>
    <name evidence="2" type="ORF">FC83_GL001003</name>
</gene>
<dbReference type="STRING" id="1423734.FC83_GL001003"/>
<evidence type="ECO:0000313" key="3">
    <source>
        <dbReference type="Proteomes" id="UP000051236"/>
    </source>
</evidence>
<name>A0A0R1XZ95_9LACO</name>
<keyword evidence="3" id="KW-1185">Reference proteome</keyword>
<dbReference type="InterPro" id="IPR017853">
    <property type="entry name" value="GH"/>
</dbReference>
<dbReference type="AlphaFoldDB" id="A0A0R1XZ95"/>
<dbReference type="SMART" id="SM00642">
    <property type="entry name" value="Aamy"/>
    <property type="match status" value="1"/>
</dbReference>
<dbReference type="SUPFAM" id="SSF51445">
    <property type="entry name" value="(Trans)glycosidases"/>
    <property type="match status" value="1"/>
</dbReference>
<reference evidence="2 3" key="1">
    <citation type="journal article" date="2015" name="Genome Announc.">
        <title>Expanding the biotechnology potential of lactobacilli through comparative genomics of 213 strains and associated genera.</title>
        <authorList>
            <person name="Sun Z."/>
            <person name="Harris H.M."/>
            <person name="McCann A."/>
            <person name="Guo C."/>
            <person name="Argimon S."/>
            <person name="Zhang W."/>
            <person name="Yang X."/>
            <person name="Jeffery I.B."/>
            <person name="Cooney J.C."/>
            <person name="Kagawa T.F."/>
            <person name="Liu W."/>
            <person name="Song Y."/>
            <person name="Salvetti E."/>
            <person name="Wrobel A."/>
            <person name="Rasinkangas P."/>
            <person name="Parkhill J."/>
            <person name="Rea M.C."/>
            <person name="O'Sullivan O."/>
            <person name="Ritari J."/>
            <person name="Douillard F.P."/>
            <person name="Paul Ross R."/>
            <person name="Yang R."/>
            <person name="Briner A.E."/>
            <person name="Felis G.E."/>
            <person name="de Vos W.M."/>
            <person name="Barrangou R."/>
            <person name="Klaenhammer T.R."/>
            <person name="Caufield P.W."/>
            <person name="Cui Y."/>
            <person name="Zhang H."/>
            <person name="O'Toole P.W."/>
        </authorList>
    </citation>
    <scope>NUCLEOTIDE SEQUENCE [LARGE SCALE GENOMIC DNA]</scope>
    <source>
        <strain evidence="2 3">DSM 18527</strain>
    </source>
</reference>
<dbReference type="PATRIC" id="fig|1423734.3.peg.1017"/>
<dbReference type="Pfam" id="PF00128">
    <property type="entry name" value="Alpha-amylase"/>
    <property type="match status" value="2"/>
</dbReference>
<evidence type="ECO:0000313" key="2">
    <source>
        <dbReference type="EMBL" id="KRM35479.1"/>
    </source>
</evidence>
<dbReference type="PANTHER" id="PTHR47786:SF2">
    <property type="entry name" value="GLYCOSYL HYDROLASE FAMILY 13 CATALYTIC DOMAIN-CONTAINING PROTEIN"/>
    <property type="match status" value="1"/>
</dbReference>
<dbReference type="InterPro" id="IPR006047">
    <property type="entry name" value="GH13_cat_dom"/>
</dbReference>
<dbReference type="InterPro" id="IPR013780">
    <property type="entry name" value="Glyco_hydro_b"/>
</dbReference>
<dbReference type="PANTHER" id="PTHR47786">
    <property type="entry name" value="ALPHA-1,4-GLUCAN:MALTOSE-1-PHOSPHATE MALTOSYLTRANSFERASE"/>
    <property type="match status" value="1"/>
</dbReference>